<sequence length="201" mass="23306">MAYLLPHTLILHIPKTGSDWVRTACYEAVEGPITEIGDWHCDLQTAKQIILEKGIEIPLTITFVRHPLDWYRSAWMYWKETNRFPRLEEEPKVETDDFEQFVRNCMAVEPQGYLSALYERFTGINPGEISMIGKQENLVNDLVRILRLAGETFDEVKLRAVKSKNVGGTKTGVKFTGYSFALARDVVQHERRVLERYGYTY</sequence>
<dbReference type="Proteomes" id="UP000318384">
    <property type="component" value="Chromosome"/>
</dbReference>
<dbReference type="EMBL" id="CP037422">
    <property type="protein sequence ID" value="QDU10750.1"/>
    <property type="molecule type" value="Genomic_DNA"/>
</dbReference>
<dbReference type="Gene3D" id="3.40.50.300">
    <property type="entry name" value="P-loop containing nucleotide triphosphate hydrolases"/>
    <property type="match status" value="1"/>
</dbReference>
<organism evidence="1 2">
    <name type="scientific">Gimesia aquarii</name>
    <dbReference type="NCBI Taxonomy" id="2527964"/>
    <lineage>
        <taxon>Bacteria</taxon>
        <taxon>Pseudomonadati</taxon>
        <taxon>Planctomycetota</taxon>
        <taxon>Planctomycetia</taxon>
        <taxon>Planctomycetales</taxon>
        <taxon>Planctomycetaceae</taxon>
        <taxon>Gimesia</taxon>
    </lineage>
</organism>
<dbReference type="RefSeq" id="WP_145178643.1">
    <property type="nucleotide sequence ID" value="NZ_CP037422.1"/>
</dbReference>
<protein>
    <recommendedName>
        <fullName evidence="3">Sulfotransferase family protein</fullName>
    </recommendedName>
</protein>
<dbReference type="InterPro" id="IPR027417">
    <property type="entry name" value="P-loop_NTPase"/>
</dbReference>
<dbReference type="AlphaFoldDB" id="A0A517WZR8"/>
<gene>
    <name evidence="1" type="ORF">V202x_41620</name>
</gene>
<dbReference type="OrthoDB" id="288532at2"/>
<keyword evidence="2" id="KW-1185">Reference proteome</keyword>
<evidence type="ECO:0000313" key="1">
    <source>
        <dbReference type="EMBL" id="QDU10750.1"/>
    </source>
</evidence>
<evidence type="ECO:0000313" key="2">
    <source>
        <dbReference type="Proteomes" id="UP000318384"/>
    </source>
</evidence>
<dbReference type="SUPFAM" id="SSF52540">
    <property type="entry name" value="P-loop containing nucleoside triphosphate hydrolases"/>
    <property type="match status" value="1"/>
</dbReference>
<proteinExistence type="predicted"/>
<accession>A0A517WZR8</accession>
<name>A0A517WZR8_9PLAN</name>
<evidence type="ECO:0008006" key="3">
    <source>
        <dbReference type="Google" id="ProtNLM"/>
    </source>
</evidence>
<reference evidence="1 2" key="1">
    <citation type="submission" date="2019-03" db="EMBL/GenBank/DDBJ databases">
        <title>Deep-cultivation of Planctomycetes and their phenomic and genomic characterization uncovers novel biology.</title>
        <authorList>
            <person name="Wiegand S."/>
            <person name="Jogler M."/>
            <person name="Boedeker C."/>
            <person name="Pinto D."/>
            <person name="Vollmers J."/>
            <person name="Rivas-Marin E."/>
            <person name="Kohn T."/>
            <person name="Peeters S.H."/>
            <person name="Heuer A."/>
            <person name="Rast P."/>
            <person name="Oberbeckmann S."/>
            <person name="Bunk B."/>
            <person name="Jeske O."/>
            <person name="Meyerdierks A."/>
            <person name="Storesund J.E."/>
            <person name="Kallscheuer N."/>
            <person name="Luecker S."/>
            <person name="Lage O.M."/>
            <person name="Pohl T."/>
            <person name="Merkel B.J."/>
            <person name="Hornburger P."/>
            <person name="Mueller R.-W."/>
            <person name="Bruemmer F."/>
            <person name="Labrenz M."/>
            <person name="Spormann A.M."/>
            <person name="Op den Camp H."/>
            <person name="Overmann J."/>
            <person name="Amann R."/>
            <person name="Jetten M.S.M."/>
            <person name="Mascher T."/>
            <person name="Medema M.H."/>
            <person name="Devos D.P."/>
            <person name="Kaster A.-K."/>
            <person name="Ovreas L."/>
            <person name="Rohde M."/>
            <person name="Galperin M.Y."/>
            <person name="Jogler C."/>
        </authorList>
    </citation>
    <scope>NUCLEOTIDE SEQUENCE [LARGE SCALE GENOMIC DNA]</scope>
    <source>
        <strain evidence="1 2">V202</strain>
    </source>
</reference>